<dbReference type="GO" id="GO:0003824">
    <property type="term" value="F:catalytic activity"/>
    <property type="evidence" value="ECO:0007669"/>
    <property type="project" value="InterPro"/>
</dbReference>
<dbReference type="AlphaFoldDB" id="A0A9X1YFI1"/>
<dbReference type="Pfam" id="PF03476">
    <property type="entry name" value="MOSC_N"/>
    <property type="match status" value="1"/>
</dbReference>
<dbReference type="SUPFAM" id="SSF141673">
    <property type="entry name" value="MOSC N-terminal domain-like"/>
    <property type="match status" value="1"/>
</dbReference>
<dbReference type="SUPFAM" id="SSF50800">
    <property type="entry name" value="PK beta-barrel domain-like"/>
    <property type="match status" value="1"/>
</dbReference>
<dbReference type="GO" id="GO:0030170">
    <property type="term" value="F:pyridoxal phosphate binding"/>
    <property type="evidence" value="ECO:0007669"/>
    <property type="project" value="InterPro"/>
</dbReference>
<dbReference type="Pfam" id="PF03473">
    <property type="entry name" value="MOSC"/>
    <property type="match status" value="1"/>
</dbReference>
<protein>
    <submittedName>
        <fullName evidence="2">MOSC N-terminal beta barrel domain-containing protein</fullName>
    </submittedName>
</protein>
<name>A0A9X1YFI1_9BURK</name>
<sequence>MSIADFELACTAAALVVYPIKACAGMPVQELALDARGGAAGDREWAIVDAQGVVTWQGAHPRLALVQPRMTRAGLRLGAAGADEVAVPDDLAPCSVKIWNDLRARHDTFDAADAGDAVAAWLERVVGAPLRLVRLGEAALAREGNNALHLVFTPSVAALEAQWGATDPRRFRANVVLEIPGGDGNAFIEESLAALEWQGDDATRLEITAPCIRCVVPNVDPASARVDDSFGDALTRLSQQRRPGATVFGIYARGAAGARLRVGDTAKMELAF</sequence>
<dbReference type="InterPro" id="IPR011037">
    <property type="entry name" value="Pyrv_Knase-like_insert_dom_sf"/>
</dbReference>
<evidence type="ECO:0000313" key="2">
    <source>
        <dbReference type="EMBL" id="MCK9685103.1"/>
    </source>
</evidence>
<feature type="domain" description="MOSC" evidence="1">
    <location>
        <begin position="120"/>
        <end position="269"/>
    </location>
</feature>
<comment type="caution">
    <text evidence="2">The sequence shown here is derived from an EMBL/GenBank/DDBJ whole genome shotgun (WGS) entry which is preliminary data.</text>
</comment>
<dbReference type="RefSeq" id="WP_275681116.1">
    <property type="nucleotide sequence ID" value="NZ_JAJLJH010000001.1"/>
</dbReference>
<dbReference type="GO" id="GO:0030151">
    <property type="term" value="F:molybdenum ion binding"/>
    <property type="evidence" value="ECO:0007669"/>
    <property type="project" value="InterPro"/>
</dbReference>
<keyword evidence="3" id="KW-1185">Reference proteome</keyword>
<dbReference type="InterPro" id="IPR005303">
    <property type="entry name" value="MOCOS_middle"/>
</dbReference>
<dbReference type="Proteomes" id="UP001139353">
    <property type="component" value="Unassembled WGS sequence"/>
</dbReference>
<evidence type="ECO:0000313" key="3">
    <source>
        <dbReference type="Proteomes" id="UP001139353"/>
    </source>
</evidence>
<gene>
    <name evidence="2" type="ORF">LPC04_05195</name>
</gene>
<accession>A0A9X1YFI1</accession>
<dbReference type="InterPro" id="IPR005302">
    <property type="entry name" value="MoCF_Sase_C"/>
</dbReference>
<dbReference type="PROSITE" id="PS51340">
    <property type="entry name" value="MOSC"/>
    <property type="match status" value="1"/>
</dbReference>
<evidence type="ECO:0000259" key="1">
    <source>
        <dbReference type="PROSITE" id="PS51340"/>
    </source>
</evidence>
<proteinExistence type="predicted"/>
<organism evidence="2 3">
    <name type="scientific">Scleromatobacter humisilvae</name>
    <dbReference type="NCBI Taxonomy" id="2897159"/>
    <lineage>
        <taxon>Bacteria</taxon>
        <taxon>Pseudomonadati</taxon>
        <taxon>Pseudomonadota</taxon>
        <taxon>Betaproteobacteria</taxon>
        <taxon>Burkholderiales</taxon>
        <taxon>Sphaerotilaceae</taxon>
        <taxon>Scleromatobacter</taxon>
    </lineage>
</organism>
<reference evidence="2" key="1">
    <citation type="submission" date="2021-11" db="EMBL/GenBank/DDBJ databases">
        <title>BS-T2-15 a new species belonging to the Comamonadaceae family isolated from the soil of a French oak forest.</title>
        <authorList>
            <person name="Mieszkin S."/>
            <person name="Alain K."/>
        </authorList>
    </citation>
    <scope>NUCLEOTIDE SEQUENCE</scope>
    <source>
        <strain evidence="2">BS-T2-15</strain>
    </source>
</reference>
<dbReference type="EMBL" id="JAJLJH010000001">
    <property type="protein sequence ID" value="MCK9685103.1"/>
    <property type="molecule type" value="Genomic_DNA"/>
</dbReference>